<keyword evidence="5" id="KW-0378">Hydrolase</keyword>
<sequence length="476" mass="53355">MKKTILSGATVLLLLMLLTSCKSKGKELPNLSTPPNIIYINVDDLGWKDVGYMGSTYFETPNIDKLSKEGMVFTQGYAAAANCAPSRACLMSGQNTPRHGVYTVSPSRRGNSKTRKIIPSSNTDHLTNAMVTMAEMFKTAGYTTGTFGKWHVTMDPINDGFDINFGGDHRGNPGRNGYTAPYNALPNLEKAPEGEHLTDRLTTEAINFIETNKDTPFFLYLPYYAVHTPLMGKEELIEKYKIKGGSQGQDNPVFAAMVENVDINIGRLLSIIEKLNLSNKTLIVFTSDNGGIRSISSQNPLRAGKGSYYEGGTRVPYIIKWPNTIKAGSTNATPIVNLDFFPTFMEILEVDLPNKILDGISILPLLKGNKIEERPLFWHFPIYLEAYNESKDDGRDPLFRTRPGSTILYKNWKLHHYFEDNALELYDLEKDLGERNNLVAINPEKAEELYNILDSWRKEVNAPIPSEPNPEYDPNY</sequence>
<dbReference type="PROSITE" id="PS51257">
    <property type="entry name" value="PROKAR_LIPOPROTEIN"/>
    <property type="match status" value="1"/>
</dbReference>
<keyword evidence="10" id="KW-1185">Reference proteome</keyword>
<feature type="domain" description="Sulfatase N-terminal" evidence="8">
    <location>
        <begin position="35"/>
        <end position="348"/>
    </location>
</feature>
<evidence type="ECO:0000313" key="10">
    <source>
        <dbReference type="Proteomes" id="UP000184231"/>
    </source>
</evidence>
<evidence type="ECO:0000256" key="7">
    <source>
        <dbReference type="SAM" id="SignalP"/>
    </source>
</evidence>
<keyword evidence="6" id="KW-0106">Calcium</keyword>
<evidence type="ECO:0000256" key="5">
    <source>
        <dbReference type="ARBA" id="ARBA00022801"/>
    </source>
</evidence>
<comment type="cofactor">
    <cofactor evidence="1">
        <name>Ca(2+)</name>
        <dbReference type="ChEBI" id="CHEBI:29108"/>
    </cofactor>
</comment>
<dbReference type="GO" id="GO:0004065">
    <property type="term" value="F:arylsulfatase activity"/>
    <property type="evidence" value="ECO:0007669"/>
    <property type="project" value="TreeGrafter"/>
</dbReference>
<organism evidence="9 10">
    <name type="scientific">Arenibacter nanhaiticus</name>
    <dbReference type="NCBI Taxonomy" id="558155"/>
    <lineage>
        <taxon>Bacteria</taxon>
        <taxon>Pseudomonadati</taxon>
        <taxon>Bacteroidota</taxon>
        <taxon>Flavobacteriia</taxon>
        <taxon>Flavobacteriales</taxon>
        <taxon>Flavobacteriaceae</taxon>
        <taxon>Arenibacter</taxon>
    </lineage>
</organism>
<dbReference type="InterPro" id="IPR000917">
    <property type="entry name" value="Sulfatase_N"/>
</dbReference>
<name>A0A1M6CAQ8_9FLAO</name>
<gene>
    <name evidence="9" type="ORF">SAMN04487911_103135</name>
</gene>
<evidence type="ECO:0000256" key="2">
    <source>
        <dbReference type="ARBA" id="ARBA00008779"/>
    </source>
</evidence>
<dbReference type="CDD" id="cd16144">
    <property type="entry name" value="ARS_like"/>
    <property type="match status" value="1"/>
</dbReference>
<proteinExistence type="inferred from homology"/>
<dbReference type="InterPro" id="IPR017850">
    <property type="entry name" value="Alkaline_phosphatase_core_sf"/>
</dbReference>
<dbReference type="PANTHER" id="PTHR42693">
    <property type="entry name" value="ARYLSULFATASE FAMILY MEMBER"/>
    <property type="match status" value="1"/>
</dbReference>
<dbReference type="STRING" id="558155.SAMN04487911_103135"/>
<accession>A0A1M6CAQ8</accession>
<dbReference type="PANTHER" id="PTHR42693:SF42">
    <property type="entry name" value="ARYLSULFATASE G"/>
    <property type="match status" value="1"/>
</dbReference>
<dbReference type="RefSeq" id="WP_072763200.1">
    <property type="nucleotide sequence ID" value="NZ_FQYX01000003.1"/>
</dbReference>
<dbReference type="EMBL" id="FQYX01000003">
    <property type="protein sequence ID" value="SHI57874.1"/>
    <property type="molecule type" value="Genomic_DNA"/>
</dbReference>
<keyword evidence="3" id="KW-0479">Metal-binding</keyword>
<dbReference type="AlphaFoldDB" id="A0A1M6CAQ8"/>
<dbReference type="SUPFAM" id="SSF53649">
    <property type="entry name" value="Alkaline phosphatase-like"/>
    <property type="match status" value="1"/>
</dbReference>
<evidence type="ECO:0000313" key="9">
    <source>
        <dbReference type="EMBL" id="SHI57874.1"/>
    </source>
</evidence>
<comment type="similarity">
    <text evidence="2">Belongs to the sulfatase family.</text>
</comment>
<dbReference type="Gene3D" id="3.40.720.10">
    <property type="entry name" value="Alkaline Phosphatase, subunit A"/>
    <property type="match status" value="1"/>
</dbReference>
<dbReference type="Proteomes" id="UP000184231">
    <property type="component" value="Unassembled WGS sequence"/>
</dbReference>
<evidence type="ECO:0000256" key="4">
    <source>
        <dbReference type="ARBA" id="ARBA00022729"/>
    </source>
</evidence>
<dbReference type="GO" id="GO:0046872">
    <property type="term" value="F:metal ion binding"/>
    <property type="evidence" value="ECO:0007669"/>
    <property type="project" value="UniProtKB-KW"/>
</dbReference>
<dbReference type="Pfam" id="PF00884">
    <property type="entry name" value="Sulfatase"/>
    <property type="match status" value="1"/>
</dbReference>
<dbReference type="Gene3D" id="3.30.1120.10">
    <property type="match status" value="1"/>
</dbReference>
<evidence type="ECO:0000259" key="8">
    <source>
        <dbReference type="Pfam" id="PF00884"/>
    </source>
</evidence>
<reference evidence="9 10" key="1">
    <citation type="submission" date="2016-11" db="EMBL/GenBank/DDBJ databases">
        <authorList>
            <person name="Jaros S."/>
            <person name="Januszkiewicz K."/>
            <person name="Wedrychowicz H."/>
        </authorList>
    </citation>
    <scope>NUCLEOTIDE SEQUENCE [LARGE SCALE GENOMIC DNA]</scope>
    <source>
        <strain evidence="9 10">CGMCC 1.8863</strain>
    </source>
</reference>
<protein>
    <submittedName>
        <fullName evidence="9">Arylsulfatase A</fullName>
    </submittedName>
</protein>
<evidence type="ECO:0000256" key="1">
    <source>
        <dbReference type="ARBA" id="ARBA00001913"/>
    </source>
</evidence>
<evidence type="ECO:0000256" key="3">
    <source>
        <dbReference type="ARBA" id="ARBA00022723"/>
    </source>
</evidence>
<feature type="chain" id="PRO_5012635598" evidence="7">
    <location>
        <begin position="26"/>
        <end position="476"/>
    </location>
</feature>
<keyword evidence="4 7" id="KW-0732">Signal</keyword>
<evidence type="ECO:0000256" key="6">
    <source>
        <dbReference type="ARBA" id="ARBA00022837"/>
    </source>
</evidence>
<feature type="signal peptide" evidence="7">
    <location>
        <begin position="1"/>
        <end position="25"/>
    </location>
</feature>
<dbReference type="InterPro" id="IPR050738">
    <property type="entry name" value="Sulfatase"/>
</dbReference>
<dbReference type="OrthoDB" id="9765065at2"/>